<evidence type="ECO:0000259" key="1">
    <source>
        <dbReference type="Pfam" id="PF01370"/>
    </source>
</evidence>
<feature type="domain" description="NAD-dependent epimerase/dehydratase" evidence="1">
    <location>
        <begin position="6"/>
        <end position="215"/>
    </location>
</feature>
<evidence type="ECO:0000313" key="3">
    <source>
        <dbReference type="Proteomes" id="UP001500902"/>
    </source>
</evidence>
<dbReference type="PANTHER" id="PTHR43245:SF13">
    <property type="entry name" value="UDP-D-APIOSE_UDP-D-XYLOSE SYNTHASE 2"/>
    <property type="match status" value="1"/>
</dbReference>
<protein>
    <submittedName>
        <fullName evidence="2">SDR family oxidoreductase</fullName>
    </submittedName>
</protein>
<organism evidence="2 3">
    <name type="scientific">Nonomuraea antimicrobica</name>
    <dbReference type="NCBI Taxonomy" id="561173"/>
    <lineage>
        <taxon>Bacteria</taxon>
        <taxon>Bacillati</taxon>
        <taxon>Actinomycetota</taxon>
        <taxon>Actinomycetes</taxon>
        <taxon>Streptosporangiales</taxon>
        <taxon>Streptosporangiaceae</taxon>
        <taxon>Nonomuraea</taxon>
    </lineage>
</organism>
<name>A0ABP7D9T3_9ACTN</name>
<dbReference type="EMBL" id="BAAAZP010000162">
    <property type="protein sequence ID" value="GAA3700327.1"/>
    <property type="molecule type" value="Genomic_DNA"/>
</dbReference>
<dbReference type="Pfam" id="PF01370">
    <property type="entry name" value="Epimerase"/>
    <property type="match status" value="1"/>
</dbReference>
<dbReference type="Gene3D" id="3.40.50.720">
    <property type="entry name" value="NAD(P)-binding Rossmann-like Domain"/>
    <property type="match status" value="1"/>
</dbReference>
<evidence type="ECO:0000313" key="2">
    <source>
        <dbReference type="EMBL" id="GAA3700327.1"/>
    </source>
</evidence>
<gene>
    <name evidence="2" type="ORF">GCM10022224_077790</name>
</gene>
<dbReference type="SUPFAM" id="SSF51735">
    <property type="entry name" value="NAD(P)-binding Rossmann-fold domains"/>
    <property type="match status" value="1"/>
</dbReference>
<accession>A0ABP7D9T3</accession>
<dbReference type="InterPro" id="IPR001509">
    <property type="entry name" value="Epimerase_deHydtase"/>
</dbReference>
<dbReference type="PANTHER" id="PTHR43245">
    <property type="entry name" value="BIFUNCTIONAL POLYMYXIN RESISTANCE PROTEIN ARNA"/>
    <property type="match status" value="1"/>
</dbReference>
<comment type="caution">
    <text evidence="2">The sequence shown here is derived from an EMBL/GenBank/DDBJ whole genome shotgun (WGS) entry which is preliminary data.</text>
</comment>
<keyword evidence="3" id="KW-1185">Reference proteome</keyword>
<sequence>MDAMKVLVLGGTEFVGRAVVDEALALGWEVTTFNRGSHAPVEGVTALRGDRAAPGGLAALESGEWDVVVDTWSWAPSAVRDTAALLAGRAGSYVYVSSRSVYADPVPYGADESAPVVASSPDESDDSDYARNKAGAELAAVAAFGDRALLARAGLILGPYENVGRLPYWLTRIAQGGPVVAPAPGDLGLQYVDARDLAVWCLEAGARGVGGAFNVVSPPEFTTMRELLEECVKVTGSDAELRWIEPERLLAAGVQPWIELPIWLVGDDYAFMHGGEVGKAVAAGLRLRPVSETVADTWAWLRSIGGKAPMRPDRPNKGLDPAVEAQLLA</sequence>
<reference evidence="3" key="1">
    <citation type="journal article" date="2019" name="Int. J. Syst. Evol. Microbiol.">
        <title>The Global Catalogue of Microorganisms (GCM) 10K type strain sequencing project: providing services to taxonomists for standard genome sequencing and annotation.</title>
        <authorList>
            <consortium name="The Broad Institute Genomics Platform"/>
            <consortium name="The Broad Institute Genome Sequencing Center for Infectious Disease"/>
            <person name="Wu L."/>
            <person name="Ma J."/>
        </authorList>
    </citation>
    <scope>NUCLEOTIDE SEQUENCE [LARGE SCALE GENOMIC DNA]</scope>
    <source>
        <strain evidence="3">JCM 16904</strain>
    </source>
</reference>
<dbReference type="InterPro" id="IPR036291">
    <property type="entry name" value="NAD(P)-bd_dom_sf"/>
</dbReference>
<dbReference type="Proteomes" id="UP001500902">
    <property type="component" value="Unassembled WGS sequence"/>
</dbReference>
<proteinExistence type="predicted"/>
<dbReference type="InterPro" id="IPR050177">
    <property type="entry name" value="Lipid_A_modif_metabolic_enz"/>
</dbReference>